<evidence type="ECO:0000256" key="1">
    <source>
        <dbReference type="SAM" id="MobiDB-lite"/>
    </source>
</evidence>
<organism evidence="2 3">
    <name type="scientific">Elsinoe australis</name>
    <dbReference type="NCBI Taxonomy" id="40998"/>
    <lineage>
        <taxon>Eukaryota</taxon>
        <taxon>Fungi</taxon>
        <taxon>Dikarya</taxon>
        <taxon>Ascomycota</taxon>
        <taxon>Pezizomycotina</taxon>
        <taxon>Dothideomycetes</taxon>
        <taxon>Dothideomycetidae</taxon>
        <taxon>Myriangiales</taxon>
        <taxon>Elsinoaceae</taxon>
        <taxon>Elsinoe</taxon>
    </lineage>
</organism>
<feature type="region of interest" description="Disordered" evidence="1">
    <location>
        <begin position="193"/>
        <end position="229"/>
    </location>
</feature>
<evidence type="ECO:0000313" key="2">
    <source>
        <dbReference type="EMBL" id="PSK34505.1"/>
    </source>
</evidence>
<protein>
    <submittedName>
        <fullName evidence="2">Calpain-like protease palB/RIM13</fullName>
    </submittedName>
</protein>
<accession>A0A2P7YEX9</accession>
<comment type="caution">
    <text evidence="2">The sequence shown here is derived from an EMBL/GenBank/DDBJ whole genome shotgun (WGS) entry which is preliminary data.</text>
</comment>
<reference evidence="2 3" key="1">
    <citation type="submission" date="2017-05" db="EMBL/GenBank/DDBJ databases">
        <title>Draft genome sequence of Elsinoe australis.</title>
        <authorList>
            <person name="Cheng Q."/>
        </authorList>
    </citation>
    <scope>NUCLEOTIDE SEQUENCE [LARGE SCALE GENOMIC DNA]</scope>
    <source>
        <strain evidence="2 3">NL1</strain>
    </source>
</reference>
<keyword evidence="2" id="KW-0378">Hydrolase</keyword>
<feature type="compositionally biased region" description="Polar residues" evidence="1">
    <location>
        <begin position="207"/>
        <end position="217"/>
    </location>
</feature>
<evidence type="ECO:0000313" key="3">
    <source>
        <dbReference type="Proteomes" id="UP000243723"/>
    </source>
</evidence>
<proteinExistence type="predicted"/>
<dbReference type="EMBL" id="NHZQ01000447">
    <property type="protein sequence ID" value="PSK34505.1"/>
    <property type="molecule type" value="Genomic_DNA"/>
</dbReference>
<keyword evidence="3" id="KW-1185">Reference proteome</keyword>
<dbReference type="Proteomes" id="UP000243723">
    <property type="component" value="Unassembled WGS sequence"/>
</dbReference>
<name>A0A2P7YEX9_9PEZI</name>
<dbReference type="OrthoDB" id="10342105at2759"/>
<keyword evidence="2" id="KW-0645">Protease</keyword>
<dbReference type="AlphaFoldDB" id="A0A2P7YEX9"/>
<dbReference type="GO" id="GO:0008233">
    <property type="term" value="F:peptidase activity"/>
    <property type="evidence" value="ECO:0007669"/>
    <property type="project" value="UniProtKB-KW"/>
</dbReference>
<gene>
    <name evidence="2" type="ORF">B9Z65_8831</name>
</gene>
<sequence>MLDLFDDDAHVDLFEESLPSELSSHGTIVECHEMPAYNTDGPSAELLVKVIDAAIRTVMSPRTTNIDVNLKVKKSDDFIRLDQLAPAVWKPAFLRVACFTRGLLDGSDANLRLQAIAMHAAFTPTISNVMRKHPFSSLSLSVSPDSLDQRDERHGENEAKLWCLMYRKLSKDVPGMRLAPVRLNNARNIMDGANSDDLFGDTENQRRNAVTDSTAGVRSQEENESDEEDLFASEDARDLLLDGFDLLEDDLLC</sequence>
<dbReference type="GO" id="GO:0006508">
    <property type="term" value="P:proteolysis"/>
    <property type="evidence" value="ECO:0007669"/>
    <property type="project" value="UniProtKB-KW"/>
</dbReference>